<reference evidence="1 2" key="1">
    <citation type="submission" date="2021-06" db="EMBL/GenBank/DDBJ databases">
        <authorList>
            <person name="Kallberg Y."/>
            <person name="Tangrot J."/>
            <person name="Rosling A."/>
        </authorList>
    </citation>
    <scope>NUCLEOTIDE SEQUENCE [LARGE SCALE GENOMIC DNA]</scope>
    <source>
        <strain evidence="1 2">120-4 pot B 10/14</strain>
    </source>
</reference>
<name>A0ABN7V9F1_GIGMA</name>
<dbReference type="EMBL" id="CAJVQB010010681">
    <property type="protein sequence ID" value="CAG8742011.1"/>
    <property type="molecule type" value="Genomic_DNA"/>
</dbReference>
<dbReference type="Proteomes" id="UP000789901">
    <property type="component" value="Unassembled WGS sequence"/>
</dbReference>
<evidence type="ECO:0000313" key="1">
    <source>
        <dbReference type="EMBL" id="CAG8742011.1"/>
    </source>
</evidence>
<keyword evidence="2" id="KW-1185">Reference proteome</keyword>
<protein>
    <submittedName>
        <fullName evidence="1">44061_t:CDS:1</fullName>
    </submittedName>
</protein>
<feature type="non-terminal residue" evidence="1">
    <location>
        <position position="1"/>
    </location>
</feature>
<comment type="caution">
    <text evidence="1">The sequence shown here is derived from an EMBL/GenBank/DDBJ whole genome shotgun (WGS) entry which is preliminary data.</text>
</comment>
<sequence>PHLCACIQRCKVCDDVRVIRACGHKSAGRENAGHKAEPLPIIYLQFILDVLSNCHCK</sequence>
<gene>
    <name evidence="1" type="ORF">GMARGA_LOCUS15484</name>
</gene>
<accession>A0ABN7V9F1</accession>
<evidence type="ECO:0000313" key="2">
    <source>
        <dbReference type="Proteomes" id="UP000789901"/>
    </source>
</evidence>
<organism evidence="1 2">
    <name type="scientific">Gigaspora margarita</name>
    <dbReference type="NCBI Taxonomy" id="4874"/>
    <lineage>
        <taxon>Eukaryota</taxon>
        <taxon>Fungi</taxon>
        <taxon>Fungi incertae sedis</taxon>
        <taxon>Mucoromycota</taxon>
        <taxon>Glomeromycotina</taxon>
        <taxon>Glomeromycetes</taxon>
        <taxon>Diversisporales</taxon>
        <taxon>Gigasporaceae</taxon>
        <taxon>Gigaspora</taxon>
    </lineage>
</organism>
<proteinExistence type="predicted"/>